<dbReference type="SUPFAM" id="SSF53756">
    <property type="entry name" value="UDP-Glycosyltransferase/glycogen phosphorylase"/>
    <property type="match status" value="1"/>
</dbReference>
<evidence type="ECO:0000313" key="1">
    <source>
        <dbReference type="EMBL" id="PND03758.1"/>
    </source>
</evidence>
<dbReference type="Pfam" id="PF13692">
    <property type="entry name" value="Glyco_trans_1_4"/>
    <property type="match status" value="1"/>
</dbReference>
<dbReference type="Proteomes" id="UP000236075">
    <property type="component" value="Unassembled WGS sequence"/>
</dbReference>
<dbReference type="AlphaFoldDB" id="A0AAX0WLH5"/>
<reference evidence="1 2" key="1">
    <citation type="journal article" date="2017" name="BMC Genomics">
        <title>Genome sequencing of 39 Akkermansia muciniphila isolates reveals its population structure, genomic and functional diverisity, and global distribution in mammalian gut microbiotas.</title>
        <authorList>
            <person name="Guo X."/>
            <person name="Li S."/>
            <person name="Zhang J."/>
            <person name="Wu F."/>
            <person name="Li X."/>
            <person name="Wu D."/>
            <person name="Zhang M."/>
            <person name="Ou Z."/>
            <person name="Jie Z."/>
            <person name="Yan Q."/>
            <person name="Li P."/>
            <person name="Yi J."/>
            <person name="Peng Y."/>
        </authorList>
    </citation>
    <scope>NUCLEOTIDE SEQUENCE [LARGE SCALE GENOMIC DNA]</scope>
    <source>
        <strain evidence="1 2">GP28</strain>
    </source>
</reference>
<dbReference type="RefSeq" id="WP_102748078.1">
    <property type="nucleotide sequence ID" value="NZ_CP027005.1"/>
</dbReference>
<name>A0AAX0WLH5_9BACT</name>
<evidence type="ECO:0008006" key="3">
    <source>
        <dbReference type="Google" id="ProtNLM"/>
    </source>
</evidence>
<proteinExistence type="predicted"/>
<accession>A0AAX0WLH5</accession>
<evidence type="ECO:0000313" key="2">
    <source>
        <dbReference type="Proteomes" id="UP000236075"/>
    </source>
</evidence>
<dbReference type="Gene3D" id="3.40.50.2000">
    <property type="entry name" value="Glycogen Phosphorylase B"/>
    <property type="match status" value="1"/>
</dbReference>
<sequence>MKWYTCTPVSFKGDHTFFSRDSGAFCKAFQRIGVESRAIMPTPAQEGDDPDLIRTEYANLKDAAWWKSLGIDGVILYAWGVGKYLPIARAIHDAGIFLVVYMDSSGLFFPWQYWLPIAKNMYTKDVFIHGKIKGSAFFLLRLLKQHTWNLASRGRRKHLDSGDMVAFPIPAALQSVADREWLYGKSIVRKLSLVPNPISSTCRFAGEKRNIIMAVGRWDDLLYKRPCLLMSTLEQALAHAPHWEAEIYGNIPDFLREWHGNLPEPLRTRIHLAGYIPNIELQKKQSQARISLCTSLSEGTHLASAEALCAGASVVGPRLTPQLNCLQWYVSHDSGTLSPDDSPESLSGALLEEIRAWDSGKRNPEEISRYWCSLLHAENSCKRIIAAYEAAQGGKTGL</sequence>
<comment type="caution">
    <text evidence="1">The sequence shown here is derived from an EMBL/GenBank/DDBJ whole genome shotgun (WGS) entry which is preliminary data.</text>
</comment>
<protein>
    <recommendedName>
        <fullName evidence="3">Glycosyltransferase</fullName>
    </recommendedName>
</protein>
<gene>
    <name evidence="1" type="ORF">CXT95_02910</name>
</gene>
<dbReference type="EMBL" id="PJLB01000005">
    <property type="protein sequence ID" value="PND03758.1"/>
    <property type="molecule type" value="Genomic_DNA"/>
</dbReference>
<organism evidence="1 2">
    <name type="scientific">Akkermansia muciniphila</name>
    <dbReference type="NCBI Taxonomy" id="239935"/>
    <lineage>
        <taxon>Bacteria</taxon>
        <taxon>Pseudomonadati</taxon>
        <taxon>Verrucomicrobiota</taxon>
        <taxon>Verrucomicrobiia</taxon>
        <taxon>Verrucomicrobiales</taxon>
        <taxon>Akkermansiaceae</taxon>
        <taxon>Akkermansia</taxon>
    </lineage>
</organism>